<evidence type="ECO:0000313" key="2">
    <source>
        <dbReference type="EMBL" id="KYQ93186.1"/>
    </source>
</evidence>
<dbReference type="PANTHER" id="PTHR32134:SF169">
    <property type="entry name" value="FNIP REPEAT-CONTAINING PROTEIN-RELATED"/>
    <property type="match status" value="1"/>
</dbReference>
<dbReference type="SUPFAM" id="SSF52058">
    <property type="entry name" value="L domain-like"/>
    <property type="match status" value="1"/>
</dbReference>
<dbReference type="AlphaFoldDB" id="A0A151ZGU0"/>
<reference evidence="2 3" key="1">
    <citation type="submission" date="2015-12" db="EMBL/GenBank/DDBJ databases">
        <title>Dictyostelia acquired genes for synthesis and detection of signals that induce cell-type specialization by lateral gene transfer from prokaryotes.</title>
        <authorList>
            <person name="Gloeckner G."/>
            <person name="Schaap P."/>
        </authorList>
    </citation>
    <scope>NUCLEOTIDE SEQUENCE [LARGE SCALE GENOMIC DNA]</scope>
    <source>
        <strain evidence="2 3">TK</strain>
    </source>
</reference>
<dbReference type="FunCoup" id="A0A151ZGU0">
    <property type="interactions" value="901"/>
</dbReference>
<dbReference type="EMBL" id="LODT01000028">
    <property type="protein sequence ID" value="KYQ93186.1"/>
    <property type="molecule type" value="Genomic_DNA"/>
</dbReference>
<keyword evidence="3" id="KW-1185">Reference proteome</keyword>
<dbReference type="InterPro" id="IPR008615">
    <property type="entry name" value="FNIP"/>
</dbReference>
<sequence>MQIINLPFYILKYITTYLNNDIDILYLISSCKTLYQYKDKLQWNEFPVLYYYRNSMKMNSNPLVIIEQDNSLVSWFKGVLGLKSTSNTNKEIIPTTTTDETLKYKGIPKSFKHVFLRSIQEYNLFKSMISDIDPHYTSEILIDSFSTHVVTPQVITELPQFFSSTITTLKLGFKILNSESINKQIINCEGFQIPSTVTTLYLGDSYRLKLVPKMIPESVTNLSIEFDFYYDGFDWNQIIPRSSLVNLTLSNISRHSLRVGDLHEGLETLVLGPQLNQNFSVGIFPKTLKYLEIISETPSTIEMGSLPDGLETLNIRGIQLDCSIPQTVKHLDIVKSYFSQNSDYPKSLETLYSNRIENGWILGTCLNLKVVHLLLFNSKIESGMFPDTVESLTLPLFNHPIVPNSLPKNLKSLELREFNQPLVAGWVPEGLEVLVMEGRFNQNIKKGHFPSTLISLNLSMSNINAFDNGSIPISLQSLRFNHYALVENSGIQKCNNLKILKITNSNYRQPIRHGYLPKTLTELYIPYLSYDTLRSGVLSGIEKLVVSKGILDDEKKEYIFNCVYLPSTLVYFDPGKHFNAIFSKETSLPSSLRTFVLRTEFNSQLPKNLLPSSLVQLYITKLYQQIVLNNVVIPPYCSIINIASSI</sequence>
<dbReference type="InParanoid" id="A0A151ZGU0"/>
<evidence type="ECO:0000313" key="3">
    <source>
        <dbReference type="Proteomes" id="UP000076078"/>
    </source>
</evidence>
<protein>
    <submittedName>
        <fullName evidence="2">Uncharacterized protein</fullName>
    </submittedName>
</protein>
<dbReference type="Pfam" id="PF05725">
    <property type="entry name" value="FNIP"/>
    <property type="match status" value="5"/>
</dbReference>
<dbReference type="Proteomes" id="UP000076078">
    <property type="component" value="Unassembled WGS sequence"/>
</dbReference>
<accession>A0A151ZGU0</accession>
<dbReference type="PANTHER" id="PTHR32134">
    <property type="entry name" value="FNIP REPEAT-CONTAINING PROTEIN"/>
    <property type="match status" value="1"/>
</dbReference>
<dbReference type="STRING" id="361077.A0A151ZGU0"/>
<comment type="caution">
    <text evidence="2">The sequence shown here is derived from an EMBL/GenBank/DDBJ whole genome shotgun (WGS) entry which is preliminary data.</text>
</comment>
<dbReference type="OrthoDB" id="18551at2759"/>
<evidence type="ECO:0000256" key="1">
    <source>
        <dbReference type="ARBA" id="ARBA00022737"/>
    </source>
</evidence>
<name>A0A151ZGU0_TIELA</name>
<organism evidence="2 3">
    <name type="scientific">Tieghemostelium lacteum</name>
    <name type="common">Slime mold</name>
    <name type="synonym">Dictyostelium lacteum</name>
    <dbReference type="NCBI Taxonomy" id="361077"/>
    <lineage>
        <taxon>Eukaryota</taxon>
        <taxon>Amoebozoa</taxon>
        <taxon>Evosea</taxon>
        <taxon>Eumycetozoa</taxon>
        <taxon>Dictyostelia</taxon>
        <taxon>Dictyosteliales</taxon>
        <taxon>Raperosteliaceae</taxon>
        <taxon>Tieghemostelium</taxon>
    </lineage>
</organism>
<dbReference type="InterPro" id="IPR051251">
    <property type="entry name" value="STK_FNIP-Repeat"/>
</dbReference>
<proteinExistence type="predicted"/>
<dbReference type="OMA" id="CHIRKID"/>
<keyword evidence="1" id="KW-0677">Repeat</keyword>
<gene>
    <name evidence="2" type="ORF">DLAC_05822</name>
</gene>